<evidence type="ECO:0000313" key="3">
    <source>
        <dbReference type="Proteomes" id="UP000041595"/>
    </source>
</evidence>
<feature type="domain" description="Integrase catalytic" evidence="1">
    <location>
        <begin position="1"/>
        <end position="85"/>
    </location>
</feature>
<dbReference type="Pfam" id="PF13333">
    <property type="entry name" value="rve_2"/>
    <property type="match status" value="1"/>
</dbReference>
<dbReference type="eggNOG" id="COG2801">
    <property type="taxonomic scope" value="Bacteria"/>
</dbReference>
<dbReference type="PANTHER" id="PTHR46889">
    <property type="entry name" value="TRANSPOSASE INSF FOR INSERTION SEQUENCE IS3B-RELATED"/>
    <property type="match status" value="1"/>
</dbReference>
<evidence type="ECO:0000313" key="2">
    <source>
        <dbReference type="EMBL" id="CNK71074.1"/>
    </source>
</evidence>
<organism evidence="2 3">
    <name type="scientific">Yersinia aldovae</name>
    <dbReference type="NCBI Taxonomy" id="29483"/>
    <lineage>
        <taxon>Bacteria</taxon>
        <taxon>Pseudomonadati</taxon>
        <taxon>Pseudomonadota</taxon>
        <taxon>Gammaproteobacteria</taxon>
        <taxon>Enterobacterales</taxon>
        <taxon>Yersiniaceae</taxon>
        <taxon>Yersinia</taxon>
    </lineage>
</organism>
<dbReference type="Proteomes" id="UP000041595">
    <property type="component" value="Unassembled WGS sequence"/>
</dbReference>
<evidence type="ECO:0000259" key="1">
    <source>
        <dbReference type="PROSITE" id="PS50994"/>
    </source>
</evidence>
<dbReference type="SUPFAM" id="SSF53098">
    <property type="entry name" value="Ribonuclease H-like"/>
    <property type="match status" value="1"/>
</dbReference>
<proteinExistence type="predicted"/>
<dbReference type="InterPro" id="IPR050900">
    <property type="entry name" value="Transposase_IS3/IS150/IS904"/>
</dbReference>
<dbReference type="InterPro" id="IPR036397">
    <property type="entry name" value="RNaseH_sf"/>
</dbReference>
<dbReference type="Gene3D" id="3.30.420.10">
    <property type="entry name" value="Ribonuclease H-like superfamily/Ribonuclease H"/>
    <property type="match status" value="1"/>
</dbReference>
<dbReference type="InterPro" id="IPR001584">
    <property type="entry name" value="Integrase_cat-core"/>
</dbReference>
<reference evidence="2 3" key="1">
    <citation type="submission" date="2015-03" db="EMBL/GenBank/DDBJ databases">
        <authorList>
            <person name="Murphy D."/>
        </authorList>
    </citation>
    <scope>NUCLEOTIDE SEQUENCE [LARGE SCALE GENOMIC DNA]</scope>
    <source>
        <strain evidence="2 3">IP06005</strain>
    </source>
</reference>
<dbReference type="GO" id="GO:0015074">
    <property type="term" value="P:DNA integration"/>
    <property type="evidence" value="ECO:0007669"/>
    <property type="project" value="InterPro"/>
</dbReference>
<dbReference type="GO" id="GO:0003676">
    <property type="term" value="F:nucleic acid binding"/>
    <property type="evidence" value="ECO:0007669"/>
    <property type="project" value="InterPro"/>
</dbReference>
<dbReference type="PANTHER" id="PTHR46889:SF4">
    <property type="entry name" value="TRANSPOSASE INSO FOR INSERTION SEQUENCE ELEMENT IS911B-RELATED"/>
    <property type="match status" value="1"/>
</dbReference>
<accession>A0A0T9TAG3</accession>
<dbReference type="EMBL" id="CQEJ01000004">
    <property type="protein sequence ID" value="CNK71074.1"/>
    <property type="molecule type" value="Genomic_DNA"/>
</dbReference>
<gene>
    <name evidence="2" type="ORF">ERS137965_00843</name>
</gene>
<protein>
    <submittedName>
        <fullName evidence="2">Putative transposase for IS1664 element</fullName>
    </submittedName>
</protein>
<name>A0A0T9TAG3_YERAL</name>
<sequence length="88" mass="10142">MPQGVKRLKEAGLTQSMSRKGNCLDNAVIESFFGTLKSECLYLDDYKNIGELRIAIDEYIHYYNHERIKQKLKGLSPVEYRTQAQIAT</sequence>
<dbReference type="PROSITE" id="PS50994">
    <property type="entry name" value="INTEGRASE"/>
    <property type="match status" value="1"/>
</dbReference>
<dbReference type="InterPro" id="IPR012337">
    <property type="entry name" value="RNaseH-like_sf"/>
</dbReference>
<dbReference type="AlphaFoldDB" id="A0A0T9TAG3"/>